<name>A0A3N4LSG3_9PEZI</name>
<evidence type="ECO:0000313" key="2">
    <source>
        <dbReference type="EMBL" id="RPB23581.1"/>
    </source>
</evidence>
<dbReference type="Proteomes" id="UP000267821">
    <property type="component" value="Unassembled WGS sequence"/>
</dbReference>
<organism evidence="2 3">
    <name type="scientific">Terfezia boudieri ATCC MYA-4762</name>
    <dbReference type="NCBI Taxonomy" id="1051890"/>
    <lineage>
        <taxon>Eukaryota</taxon>
        <taxon>Fungi</taxon>
        <taxon>Dikarya</taxon>
        <taxon>Ascomycota</taxon>
        <taxon>Pezizomycotina</taxon>
        <taxon>Pezizomycetes</taxon>
        <taxon>Pezizales</taxon>
        <taxon>Pezizaceae</taxon>
        <taxon>Terfezia</taxon>
    </lineage>
</organism>
<dbReference type="EMBL" id="ML121545">
    <property type="protein sequence ID" value="RPB23581.1"/>
    <property type="molecule type" value="Genomic_DNA"/>
</dbReference>
<dbReference type="AlphaFoldDB" id="A0A3N4LSG3"/>
<keyword evidence="3" id="KW-1185">Reference proteome</keyword>
<proteinExistence type="predicted"/>
<dbReference type="InParanoid" id="A0A3N4LSG3"/>
<protein>
    <submittedName>
        <fullName evidence="2">Uncharacterized protein</fullName>
    </submittedName>
</protein>
<evidence type="ECO:0000313" key="3">
    <source>
        <dbReference type="Proteomes" id="UP000267821"/>
    </source>
</evidence>
<feature type="region of interest" description="Disordered" evidence="1">
    <location>
        <begin position="112"/>
        <end position="151"/>
    </location>
</feature>
<reference evidence="2 3" key="1">
    <citation type="journal article" date="2018" name="Nat. Ecol. Evol.">
        <title>Pezizomycetes genomes reveal the molecular basis of ectomycorrhizal truffle lifestyle.</title>
        <authorList>
            <person name="Murat C."/>
            <person name="Payen T."/>
            <person name="Noel B."/>
            <person name="Kuo A."/>
            <person name="Morin E."/>
            <person name="Chen J."/>
            <person name="Kohler A."/>
            <person name="Krizsan K."/>
            <person name="Balestrini R."/>
            <person name="Da Silva C."/>
            <person name="Montanini B."/>
            <person name="Hainaut M."/>
            <person name="Levati E."/>
            <person name="Barry K.W."/>
            <person name="Belfiori B."/>
            <person name="Cichocki N."/>
            <person name="Clum A."/>
            <person name="Dockter R.B."/>
            <person name="Fauchery L."/>
            <person name="Guy J."/>
            <person name="Iotti M."/>
            <person name="Le Tacon F."/>
            <person name="Lindquist E.A."/>
            <person name="Lipzen A."/>
            <person name="Malagnac F."/>
            <person name="Mello A."/>
            <person name="Molinier V."/>
            <person name="Miyauchi S."/>
            <person name="Poulain J."/>
            <person name="Riccioni C."/>
            <person name="Rubini A."/>
            <person name="Sitrit Y."/>
            <person name="Splivallo R."/>
            <person name="Traeger S."/>
            <person name="Wang M."/>
            <person name="Zifcakova L."/>
            <person name="Wipf D."/>
            <person name="Zambonelli A."/>
            <person name="Paolocci F."/>
            <person name="Nowrousian M."/>
            <person name="Ottonello S."/>
            <person name="Baldrian P."/>
            <person name="Spatafora J.W."/>
            <person name="Henrissat B."/>
            <person name="Nagy L.G."/>
            <person name="Aury J.M."/>
            <person name="Wincker P."/>
            <person name="Grigoriev I.V."/>
            <person name="Bonfante P."/>
            <person name="Martin F.M."/>
        </authorList>
    </citation>
    <scope>NUCLEOTIDE SEQUENCE [LARGE SCALE GENOMIC DNA]</scope>
    <source>
        <strain evidence="2 3">ATCC MYA-4762</strain>
    </source>
</reference>
<sequence>MSASVVYNQTVTEYAHYLFIDHEWLAPDHPGDCHRTAYWDSMMPPPEASCDGHYGRHLRSKHPNEPLVDVQEPSAAISYKRGRTLTLSTPKSPKRHKDTVETQAIDRITLASAVSPQSAEIESRRTPNHGPDPEESTEVIGNLTGGPQRLPPQYAARKTIKVYIFQHIRSRQFNPLALFDNVYEYKLARFFHENQPETSRVHFKSGHTWRNKMRALIDQPAWHRGTVDFHLQYGCAFYYMDVQCTLAYLLQQRTFAKDLIYEPHQERR</sequence>
<accession>A0A3N4LSG3</accession>
<evidence type="ECO:0000256" key="1">
    <source>
        <dbReference type="SAM" id="MobiDB-lite"/>
    </source>
</evidence>
<gene>
    <name evidence="2" type="ORF">L211DRAFT_849572</name>
</gene>